<dbReference type="Gene3D" id="3.10.105.10">
    <property type="entry name" value="Dipeptide-binding Protein, Domain 3"/>
    <property type="match status" value="1"/>
</dbReference>
<feature type="signal peptide" evidence="4">
    <location>
        <begin position="1"/>
        <end position="27"/>
    </location>
</feature>
<protein>
    <submittedName>
        <fullName evidence="6">Peptide/nickel transport system substrate-binding protein</fullName>
    </submittedName>
</protein>
<proteinExistence type="inferred from homology"/>
<dbReference type="CDD" id="cd08514">
    <property type="entry name" value="PBP2_AppA_like"/>
    <property type="match status" value="1"/>
</dbReference>
<evidence type="ECO:0000259" key="5">
    <source>
        <dbReference type="Pfam" id="PF00496"/>
    </source>
</evidence>
<dbReference type="PIRSF" id="PIRSF002741">
    <property type="entry name" value="MppA"/>
    <property type="match status" value="1"/>
</dbReference>
<evidence type="ECO:0000256" key="2">
    <source>
        <dbReference type="ARBA" id="ARBA00022448"/>
    </source>
</evidence>
<dbReference type="Pfam" id="PF00496">
    <property type="entry name" value="SBP_bac_5"/>
    <property type="match status" value="1"/>
</dbReference>
<keyword evidence="3 4" id="KW-0732">Signal</keyword>
<evidence type="ECO:0000256" key="1">
    <source>
        <dbReference type="ARBA" id="ARBA00005695"/>
    </source>
</evidence>
<comment type="caution">
    <text evidence="6">The sequence shown here is derived from an EMBL/GenBank/DDBJ whole genome shotgun (WGS) entry which is preliminary data.</text>
</comment>
<dbReference type="InterPro" id="IPR039424">
    <property type="entry name" value="SBP_5"/>
</dbReference>
<comment type="similarity">
    <text evidence="1">Belongs to the bacterial solute-binding protein 5 family.</text>
</comment>
<dbReference type="EMBL" id="JAUSWN010000018">
    <property type="protein sequence ID" value="MDQ0480362.1"/>
    <property type="molecule type" value="Genomic_DNA"/>
</dbReference>
<gene>
    <name evidence="6" type="ORF">QOZ93_002110</name>
</gene>
<dbReference type="InterPro" id="IPR000914">
    <property type="entry name" value="SBP_5_dom"/>
</dbReference>
<name>A0ABU0JTE0_HATLI</name>
<feature type="chain" id="PRO_5046273638" evidence="4">
    <location>
        <begin position="28"/>
        <end position="559"/>
    </location>
</feature>
<dbReference type="Proteomes" id="UP001224418">
    <property type="component" value="Unassembled WGS sequence"/>
</dbReference>
<dbReference type="RefSeq" id="WP_307356311.1">
    <property type="nucleotide sequence ID" value="NZ_BAAACJ010000031.1"/>
</dbReference>
<keyword evidence="2" id="KW-0813">Transport</keyword>
<feature type="domain" description="Solute-binding protein family 5" evidence="5">
    <location>
        <begin position="86"/>
        <end position="467"/>
    </location>
</feature>
<evidence type="ECO:0000256" key="4">
    <source>
        <dbReference type="SAM" id="SignalP"/>
    </source>
</evidence>
<evidence type="ECO:0000256" key="3">
    <source>
        <dbReference type="ARBA" id="ARBA00022729"/>
    </source>
</evidence>
<dbReference type="PANTHER" id="PTHR30290:SF9">
    <property type="entry name" value="OLIGOPEPTIDE-BINDING PROTEIN APPA"/>
    <property type="match status" value="1"/>
</dbReference>
<evidence type="ECO:0000313" key="7">
    <source>
        <dbReference type="Proteomes" id="UP001224418"/>
    </source>
</evidence>
<evidence type="ECO:0000313" key="6">
    <source>
        <dbReference type="EMBL" id="MDQ0480362.1"/>
    </source>
</evidence>
<dbReference type="InterPro" id="IPR030678">
    <property type="entry name" value="Peptide/Ni-bd"/>
</dbReference>
<dbReference type="PROSITE" id="PS51257">
    <property type="entry name" value="PROKAR_LIPOPROTEIN"/>
    <property type="match status" value="1"/>
</dbReference>
<dbReference type="Gene3D" id="3.40.190.10">
    <property type="entry name" value="Periplasmic binding protein-like II"/>
    <property type="match status" value="1"/>
</dbReference>
<accession>A0ABU0JTE0</accession>
<keyword evidence="7" id="KW-1185">Reference proteome</keyword>
<reference evidence="6 7" key="1">
    <citation type="submission" date="2023-07" db="EMBL/GenBank/DDBJ databases">
        <title>Genomic Encyclopedia of Type Strains, Phase IV (KMG-IV): sequencing the most valuable type-strain genomes for metagenomic binning, comparative biology and taxonomic classification.</title>
        <authorList>
            <person name="Goeker M."/>
        </authorList>
    </citation>
    <scope>NUCLEOTIDE SEQUENCE [LARGE SCALE GENOMIC DNA]</scope>
    <source>
        <strain evidence="6 7">DSM 1400</strain>
    </source>
</reference>
<organism evidence="6 7">
    <name type="scientific">Hathewaya limosa</name>
    <name type="common">Clostridium limosum</name>
    <dbReference type="NCBI Taxonomy" id="1536"/>
    <lineage>
        <taxon>Bacteria</taxon>
        <taxon>Bacillati</taxon>
        <taxon>Bacillota</taxon>
        <taxon>Clostridia</taxon>
        <taxon>Eubacteriales</taxon>
        <taxon>Clostridiaceae</taxon>
        <taxon>Hathewaya</taxon>
    </lineage>
</organism>
<dbReference type="PANTHER" id="PTHR30290">
    <property type="entry name" value="PERIPLASMIC BINDING COMPONENT OF ABC TRANSPORTER"/>
    <property type="match status" value="1"/>
</dbReference>
<sequence length="559" mass="62955">MKCKRLGAIILAATLTMGTFVGCQSKAADSAAKANTEGKVKDKIVYSINTPPTGVFNPLLSDTRYDGNVNGIIYTSLLDVDNDGNLVPSLAESYKVSDDQKTITFKINKNAKWHDDKPVTTEDVVFTIESLANPKYTGSYAGNISDIKGVDAYNKGKAKTIEGIKVVDENTIEIQLEKAYAPAIVNIAGVNIIPKHVWSKVPVENWEKATDLLRKPIGSGAYKLSKFEPGQYVEFEAYDKYFGEKAKTKKFILKVTNPDTLQAELKNGNVDIANIKDMKNNEVENVKKQGFDVATYPDFMFQYMGFNLRKSTFKDKKVRQAFMYALDRKSMVDKLLEGRGEEINTALLPSGWAYPESGLNEYKFDVEKAKGLLKEAGWEDKNKDGVLENAKGEKFQAELKYPTGLKAREQTALIIKESLKKVGVDVKLTSMEFPTLMEQVVANHEFDLYLMGNTLSSDPDPKPFWYSEAASDKKGEEGWNIVGYRNKEVDKLLDEGISTIDRNKRKKTYEQFGKIINEDVPEAFLYVQNNDVAYNKKLKNFKPSTFSEFRDIEKWYIGE</sequence>
<dbReference type="SUPFAM" id="SSF53850">
    <property type="entry name" value="Periplasmic binding protein-like II"/>
    <property type="match status" value="1"/>
</dbReference>
<dbReference type="Gene3D" id="3.90.76.10">
    <property type="entry name" value="Dipeptide-binding Protein, Domain 1"/>
    <property type="match status" value="1"/>
</dbReference>